<reference evidence="1 2" key="1">
    <citation type="submission" date="2020-11" db="EMBL/GenBank/DDBJ databases">
        <title>Draft Genome of Enterobacter sp. strain EMC7.</title>
        <authorList>
            <person name="Barman P."/>
            <person name="Sinha S."/>
            <person name="Sen S."/>
            <person name="Chakraborty R."/>
        </authorList>
    </citation>
    <scope>NUCLEOTIDE SEQUENCE [LARGE SCALE GENOMIC DNA]</scope>
    <source>
        <strain evidence="1 2">EMC7</strain>
    </source>
</reference>
<name>A0ABS7RS62_9ENTR</name>
<gene>
    <name evidence="1" type="ORF">ITX56_04935</name>
</gene>
<evidence type="ECO:0000313" key="1">
    <source>
        <dbReference type="EMBL" id="MBZ0057165.1"/>
    </source>
</evidence>
<dbReference type="EMBL" id="JADMNK010000002">
    <property type="protein sequence ID" value="MBZ0057165.1"/>
    <property type="molecule type" value="Genomic_DNA"/>
</dbReference>
<proteinExistence type="predicted"/>
<accession>A0ABS7RS62</accession>
<dbReference type="Proteomes" id="UP000706580">
    <property type="component" value="Unassembled WGS sequence"/>
</dbReference>
<comment type="caution">
    <text evidence="1">The sequence shown here is derived from an EMBL/GenBank/DDBJ whole genome shotgun (WGS) entry which is preliminary data.</text>
</comment>
<dbReference type="RefSeq" id="WP_223074080.1">
    <property type="nucleotide sequence ID" value="NZ_JADMNK010000002.1"/>
</dbReference>
<protein>
    <submittedName>
        <fullName evidence="1">Uncharacterized protein</fullName>
    </submittedName>
</protein>
<sequence>MSKVRAKFRCHFIQKTDDDSYRTIHMSPVTADTPENKTWSKYTPGGQLQMVVSNPAAFELFEQGKEYFIDIQAAE</sequence>
<keyword evidence="2" id="KW-1185">Reference proteome</keyword>
<organism evidence="1 2">
    <name type="scientific">Leclercia barmai</name>
    <dbReference type="NCBI Taxonomy" id="2785629"/>
    <lineage>
        <taxon>Bacteria</taxon>
        <taxon>Pseudomonadati</taxon>
        <taxon>Pseudomonadota</taxon>
        <taxon>Gammaproteobacteria</taxon>
        <taxon>Enterobacterales</taxon>
        <taxon>Enterobacteriaceae</taxon>
        <taxon>Leclercia</taxon>
    </lineage>
</organism>
<evidence type="ECO:0000313" key="2">
    <source>
        <dbReference type="Proteomes" id="UP000706580"/>
    </source>
</evidence>